<keyword evidence="5" id="KW-0479">Metal-binding</keyword>
<evidence type="ECO:0000256" key="1">
    <source>
        <dbReference type="ARBA" id="ARBA00010052"/>
    </source>
</evidence>
<dbReference type="GO" id="GO:0003676">
    <property type="term" value="F:nucleic acid binding"/>
    <property type="evidence" value="ECO:0007669"/>
    <property type="project" value="InterPro"/>
</dbReference>
<dbReference type="GO" id="GO:0046872">
    <property type="term" value="F:metal ion binding"/>
    <property type="evidence" value="ECO:0007669"/>
    <property type="project" value="UniProtKB-KW"/>
</dbReference>
<dbReference type="VEuPathDB" id="VectorBase:CSON006568"/>
<accession>A0A336MTT0</accession>
<keyword evidence="2" id="KW-0540">Nuclease</keyword>
<dbReference type="GO" id="GO:0005634">
    <property type="term" value="C:nucleus"/>
    <property type="evidence" value="ECO:0007669"/>
    <property type="project" value="TreeGrafter"/>
</dbReference>
<organism evidence="8">
    <name type="scientific">Culicoides sonorensis</name>
    <name type="common">Biting midge</name>
    <dbReference type="NCBI Taxonomy" id="179676"/>
    <lineage>
        <taxon>Eukaryota</taxon>
        <taxon>Metazoa</taxon>
        <taxon>Ecdysozoa</taxon>
        <taxon>Arthropoda</taxon>
        <taxon>Hexapoda</taxon>
        <taxon>Insecta</taxon>
        <taxon>Pterygota</taxon>
        <taxon>Neoptera</taxon>
        <taxon>Endopterygota</taxon>
        <taxon>Diptera</taxon>
        <taxon>Nematocera</taxon>
        <taxon>Chironomoidea</taxon>
        <taxon>Ceratopogonidae</taxon>
        <taxon>Ceratopogoninae</taxon>
        <taxon>Culicoides</taxon>
        <taxon>Monoculicoides</taxon>
    </lineage>
</organism>
<dbReference type="FunFam" id="3.40.570.10:FF:000007">
    <property type="entry name" value="Alkaline nuclease"/>
    <property type="match status" value="2"/>
</dbReference>
<dbReference type="GO" id="GO:0005743">
    <property type="term" value="C:mitochondrial inner membrane"/>
    <property type="evidence" value="ECO:0007669"/>
    <property type="project" value="TreeGrafter"/>
</dbReference>
<evidence type="ECO:0000256" key="6">
    <source>
        <dbReference type="SAM" id="SignalP"/>
    </source>
</evidence>
<dbReference type="InterPro" id="IPR044925">
    <property type="entry name" value="His-Me_finger_sf"/>
</dbReference>
<sequence length="861" mass="99025">MRFNLIIALIIFISFVESRQVPPIKKKHDSFGCDLNINRDLPDPQPLFMKPGQNISILPDNHDGIVHLVNGQELELFCTEGLAVNSQSKSAKVQCSKNDYMKMNNKEYKIHDLKCHKTSRPITKEVGKCYQNAILIEIGYKIQDNRFLKLFEVCFDKMRERPLYTHAKLTKANAAHQKNVDRGGWVAGKGYFSNSNANKLYSVANQFERMKKLVGASKGKIYVNKKINLARGHLAPMVDFVYGVHQRATMHLLNAAPQWNTINGGNWFKIEESVRDLVENGNSDELDVYTGTFDVLNVEKKPFYLASNSNDDGVMPVPKIFYKVVIDARSGKGVALIMTNNPFLKENDLDRYIYCNDVAKSIKWVRKMKQDLSKGYFYACQVEDFAKVVKHLPSELKVQVEQTGAMTRFIIVFTFISAIFIITNAFSIKFGNLWKETQENVVSRVRASPMATGCEIDIKEEVKEAEPLILIPDKNEFLLPSDASGRILLKPSDTIELACTEGFKDNSSINFRKVTCVDGTKFMENNMQVDFKTLKCVKDSIHVANRISDKKCFNNATIINIGFDIQKRFFKVYEICFDEVLERTHYVTHEFTPGYKWFQNPRPDVKFISTGFFNNTDVDKLYTRNVQRTTIAKILESEKYANFYVQNDTDFFLARGHLAARSDFVFINNQRASFWFMNAAPQWQVFNNGNWRFIEEGIRDFVAEYNLEVDVFTGTYGTTTLLDENNKEHQIYLRFDENNNGLIPVPKLYYKILVDRKSQKGIVLIGVNNPYLYWLDLLKGYVLCPDVSHKVKWLSNFEWQKNNLTLGYSYACDVNEFRKVVKHHPDLNVTGLLSKGETPVKSVLLVFSMLLLTKLIKFSNL</sequence>
<dbReference type="GO" id="GO:0004521">
    <property type="term" value="F:RNA endonuclease activity"/>
    <property type="evidence" value="ECO:0007669"/>
    <property type="project" value="TreeGrafter"/>
</dbReference>
<evidence type="ECO:0000256" key="5">
    <source>
        <dbReference type="PIRSR" id="PIRSR640255-2"/>
    </source>
</evidence>
<feature type="active site" description="Proton acceptor" evidence="4">
    <location>
        <position position="233"/>
    </location>
</feature>
<dbReference type="PANTHER" id="PTHR13966">
    <property type="entry name" value="ENDONUCLEASE RELATED"/>
    <property type="match status" value="1"/>
</dbReference>
<dbReference type="InterPro" id="IPR001604">
    <property type="entry name" value="Endo_G_ENPP1-like_dom"/>
</dbReference>
<comment type="similarity">
    <text evidence="1">Belongs to the DNA/RNA non-specific endonuclease family.</text>
</comment>
<dbReference type="InterPro" id="IPR044929">
    <property type="entry name" value="DNA/RNA_non-sp_Endonuclease_sf"/>
</dbReference>
<feature type="signal peptide" evidence="6">
    <location>
        <begin position="1"/>
        <end position="18"/>
    </location>
</feature>
<proteinExistence type="inferred from homology"/>
<dbReference type="EMBL" id="UFQT01002464">
    <property type="protein sequence ID" value="SSX33520.1"/>
    <property type="molecule type" value="Genomic_DNA"/>
</dbReference>
<dbReference type="Pfam" id="PF01223">
    <property type="entry name" value="Endonuclease_NS"/>
    <property type="match status" value="2"/>
</dbReference>
<evidence type="ECO:0000256" key="2">
    <source>
        <dbReference type="ARBA" id="ARBA00022722"/>
    </source>
</evidence>
<dbReference type="GO" id="GO:0000014">
    <property type="term" value="F:single-stranded DNA endodeoxyribonuclease activity"/>
    <property type="evidence" value="ECO:0007669"/>
    <property type="project" value="TreeGrafter"/>
</dbReference>
<dbReference type="InterPro" id="IPR040255">
    <property type="entry name" value="Non-specific_endonuclease"/>
</dbReference>
<keyword evidence="6" id="KW-0732">Signal</keyword>
<dbReference type="PANTHER" id="PTHR13966:SF19">
    <property type="entry name" value="NUCLEASE EXOG, MITOCHONDRIAL"/>
    <property type="match status" value="1"/>
</dbReference>
<dbReference type="AlphaFoldDB" id="A0A336MTT0"/>
<dbReference type="Gene3D" id="3.40.570.10">
    <property type="entry name" value="Extracellular Endonuclease, subunit A"/>
    <property type="match status" value="2"/>
</dbReference>
<feature type="chain" id="PRO_5016457788" evidence="6">
    <location>
        <begin position="19"/>
        <end position="861"/>
    </location>
</feature>
<evidence type="ECO:0000259" key="7">
    <source>
        <dbReference type="SMART" id="SM00892"/>
    </source>
</evidence>
<evidence type="ECO:0000313" key="8">
    <source>
        <dbReference type="EMBL" id="SSX33520.1"/>
    </source>
</evidence>
<gene>
    <name evidence="8" type="primary">CSON006568</name>
</gene>
<keyword evidence="3" id="KW-0378">Hydrolase</keyword>
<feature type="domain" description="DNA/RNA non-specific endonuclease/pyrophosphatase/phosphodiesterase" evidence="7">
    <location>
        <begin position="147"/>
        <end position="385"/>
    </location>
</feature>
<name>A0A336MTT0_CULSO</name>
<dbReference type="SUPFAM" id="SSF54060">
    <property type="entry name" value="His-Me finger endonucleases"/>
    <property type="match status" value="2"/>
</dbReference>
<reference evidence="8" key="1">
    <citation type="submission" date="2018-07" db="EMBL/GenBank/DDBJ databases">
        <authorList>
            <person name="Quirk P.G."/>
            <person name="Krulwich T.A."/>
        </authorList>
    </citation>
    <scope>NUCLEOTIDE SEQUENCE</scope>
</reference>
<keyword evidence="3" id="KW-0255">Endonuclease</keyword>
<evidence type="ECO:0000256" key="3">
    <source>
        <dbReference type="ARBA" id="ARBA00022759"/>
    </source>
</evidence>
<dbReference type="GO" id="GO:0006309">
    <property type="term" value="P:apoptotic DNA fragmentation"/>
    <property type="evidence" value="ECO:0007669"/>
    <property type="project" value="TreeGrafter"/>
</dbReference>
<feature type="domain" description="DNA/RNA non-specific endonuclease/pyrophosphatase/phosphodiesterase" evidence="7">
    <location>
        <begin position="569"/>
        <end position="817"/>
    </location>
</feature>
<protein>
    <submittedName>
        <fullName evidence="8">CSON006568 protein</fullName>
    </submittedName>
</protein>
<dbReference type="SMART" id="SM00892">
    <property type="entry name" value="Endonuclease_NS"/>
    <property type="match status" value="2"/>
</dbReference>
<feature type="binding site" evidence="5">
    <location>
        <position position="263"/>
    </location>
    <ligand>
        <name>Mg(2+)</name>
        <dbReference type="ChEBI" id="CHEBI:18420"/>
        <note>catalytic</note>
    </ligand>
</feature>
<evidence type="ECO:0000256" key="4">
    <source>
        <dbReference type="PIRSR" id="PIRSR640255-1"/>
    </source>
</evidence>